<proteinExistence type="predicted"/>
<dbReference type="RefSeq" id="WP_379918510.1">
    <property type="nucleotide sequence ID" value="NZ_JBHUDD010000157.1"/>
</dbReference>
<keyword evidence="1" id="KW-0472">Membrane</keyword>
<feature type="transmembrane region" description="Helical" evidence="1">
    <location>
        <begin position="95"/>
        <end position="117"/>
    </location>
</feature>
<protein>
    <submittedName>
        <fullName evidence="2">Uncharacterized protein</fullName>
    </submittedName>
</protein>
<keyword evidence="1" id="KW-1133">Transmembrane helix</keyword>
<keyword evidence="3" id="KW-1185">Reference proteome</keyword>
<evidence type="ECO:0000313" key="2">
    <source>
        <dbReference type="EMBL" id="MFD1511378.1"/>
    </source>
</evidence>
<feature type="transmembrane region" description="Helical" evidence="1">
    <location>
        <begin position="129"/>
        <end position="148"/>
    </location>
</feature>
<dbReference type="Proteomes" id="UP001597186">
    <property type="component" value="Unassembled WGS sequence"/>
</dbReference>
<dbReference type="EMBL" id="JBHUDD010000157">
    <property type="protein sequence ID" value="MFD1511378.1"/>
    <property type="molecule type" value="Genomic_DNA"/>
</dbReference>
<keyword evidence="1" id="KW-0812">Transmembrane</keyword>
<reference evidence="3" key="1">
    <citation type="journal article" date="2019" name="Int. J. Syst. Evol. Microbiol.">
        <title>The Global Catalogue of Microorganisms (GCM) 10K type strain sequencing project: providing services to taxonomists for standard genome sequencing and annotation.</title>
        <authorList>
            <consortium name="The Broad Institute Genomics Platform"/>
            <consortium name="The Broad Institute Genome Sequencing Center for Infectious Disease"/>
            <person name="Wu L."/>
            <person name="Ma J."/>
        </authorList>
    </citation>
    <scope>NUCLEOTIDE SEQUENCE [LARGE SCALE GENOMIC DNA]</scope>
    <source>
        <strain evidence="3">CGMCC 1.12477</strain>
    </source>
</reference>
<sequence length="149" mass="15079">MEKSLDGMGTGMCQQSFQDRLARISQNSGQVQMLAGTVDPGGSCGQGSATGPALNRTGFLKVLATGVLMVPVGMAIALLTKIFLDPDITPAAVHYLPLLGLVAGSHLVLAGAAIGAVVARFRLVTLNHALLFVFAGYGLASAALAATVG</sequence>
<feature type="transmembrane region" description="Helical" evidence="1">
    <location>
        <begin position="62"/>
        <end position="83"/>
    </location>
</feature>
<accession>A0ABW4EMU3</accession>
<evidence type="ECO:0000256" key="1">
    <source>
        <dbReference type="SAM" id="Phobius"/>
    </source>
</evidence>
<name>A0ABW4EMU3_9RHOB</name>
<organism evidence="2 3">
    <name type="scientific">Lacimonas salitolerans</name>
    <dbReference type="NCBI Taxonomy" id="1323750"/>
    <lineage>
        <taxon>Bacteria</taxon>
        <taxon>Pseudomonadati</taxon>
        <taxon>Pseudomonadota</taxon>
        <taxon>Alphaproteobacteria</taxon>
        <taxon>Rhodobacterales</taxon>
        <taxon>Paracoccaceae</taxon>
        <taxon>Lacimonas</taxon>
    </lineage>
</organism>
<evidence type="ECO:0000313" key="3">
    <source>
        <dbReference type="Proteomes" id="UP001597186"/>
    </source>
</evidence>
<gene>
    <name evidence="2" type="ORF">ACFTOW_18505</name>
</gene>
<comment type="caution">
    <text evidence="2">The sequence shown here is derived from an EMBL/GenBank/DDBJ whole genome shotgun (WGS) entry which is preliminary data.</text>
</comment>